<evidence type="ECO:0000256" key="4">
    <source>
        <dbReference type="SAM" id="Coils"/>
    </source>
</evidence>
<dbReference type="InterPro" id="IPR036964">
    <property type="entry name" value="RASGEF_cat_dom_sf"/>
</dbReference>
<dbReference type="GO" id="GO:0005085">
    <property type="term" value="F:guanyl-nucleotide exchange factor activity"/>
    <property type="evidence" value="ECO:0007669"/>
    <property type="project" value="UniProtKB-KW"/>
</dbReference>
<dbReference type="SMART" id="SM00147">
    <property type="entry name" value="RasGEF"/>
    <property type="match status" value="1"/>
</dbReference>
<dbReference type="InterPro" id="IPR036770">
    <property type="entry name" value="Ankyrin_rpt-contain_sf"/>
</dbReference>
<feature type="coiled-coil region" evidence="4">
    <location>
        <begin position="162"/>
        <end position="219"/>
    </location>
</feature>
<dbReference type="InterPro" id="IPR023578">
    <property type="entry name" value="Ras_GEF_dom_sf"/>
</dbReference>
<dbReference type="AlphaFoldDB" id="A0A4P9X873"/>
<dbReference type="Proteomes" id="UP000274922">
    <property type="component" value="Unassembled WGS sequence"/>
</dbReference>
<dbReference type="InterPro" id="IPR008937">
    <property type="entry name" value="Ras-like_GEF"/>
</dbReference>
<feature type="compositionally biased region" description="Basic and acidic residues" evidence="5">
    <location>
        <begin position="540"/>
        <end position="552"/>
    </location>
</feature>
<dbReference type="OrthoDB" id="546434at2759"/>
<dbReference type="EMBL" id="ML014171">
    <property type="protein sequence ID" value="RKP01474.1"/>
    <property type="molecule type" value="Genomic_DNA"/>
</dbReference>
<protein>
    <recommendedName>
        <fullName evidence="6">Ras-GEF domain-containing protein</fullName>
    </recommendedName>
</protein>
<reference evidence="8" key="1">
    <citation type="journal article" date="2018" name="Nat. Microbiol.">
        <title>Leveraging single-cell genomics to expand the fungal tree of life.</title>
        <authorList>
            <person name="Ahrendt S.R."/>
            <person name="Quandt C.A."/>
            <person name="Ciobanu D."/>
            <person name="Clum A."/>
            <person name="Salamov A."/>
            <person name="Andreopoulos B."/>
            <person name="Cheng J.F."/>
            <person name="Woyke T."/>
            <person name="Pelin A."/>
            <person name="Henrissat B."/>
            <person name="Reynolds N.K."/>
            <person name="Benny G.L."/>
            <person name="Smith M.E."/>
            <person name="James T.Y."/>
            <person name="Grigoriev I.V."/>
        </authorList>
    </citation>
    <scope>NUCLEOTIDE SEQUENCE [LARGE SCALE GENOMIC DNA]</scope>
    <source>
        <strain evidence="8">ATCC 52028</strain>
    </source>
</reference>
<evidence type="ECO:0000256" key="1">
    <source>
        <dbReference type="ARBA" id="ARBA00022658"/>
    </source>
</evidence>
<evidence type="ECO:0000256" key="3">
    <source>
        <dbReference type="PROSITE-ProRule" id="PRU00168"/>
    </source>
</evidence>
<name>A0A4P9X873_9FUNG</name>
<dbReference type="SUPFAM" id="SSF48366">
    <property type="entry name" value="Ras GEF"/>
    <property type="match status" value="1"/>
</dbReference>
<feature type="repeat" description="ANK" evidence="2">
    <location>
        <begin position="40"/>
        <end position="72"/>
    </location>
</feature>
<dbReference type="SUPFAM" id="SSF48403">
    <property type="entry name" value="Ankyrin repeat"/>
    <property type="match status" value="1"/>
</dbReference>
<keyword evidence="1 3" id="KW-0344">Guanine-nucleotide releasing factor</keyword>
<feature type="region of interest" description="Disordered" evidence="5">
    <location>
        <begin position="539"/>
        <end position="572"/>
    </location>
</feature>
<feature type="region of interest" description="Disordered" evidence="5">
    <location>
        <begin position="352"/>
        <end position="378"/>
    </location>
</feature>
<dbReference type="PROSITE" id="PS50009">
    <property type="entry name" value="RASGEF_CAT"/>
    <property type="match status" value="1"/>
</dbReference>
<keyword evidence="8" id="KW-1185">Reference proteome</keyword>
<evidence type="ECO:0000313" key="7">
    <source>
        <dbReference type="EMBL" id="RKP01474.1"/>
    </source>
</evidence>
<dbReference type="Gene3D" id="1.25.40.20">
    <property type="entry name" value="Ankyrin repeat-containing domain"/>
    <property type="match status" value="1"/>
</dbReference>
<evidence type="ECO:0000256" key="5">
    <source>
        <dbReference type="SAM" id="MobiDB-lite"/>
    </source>
</evidence>
<dbReference type="Pfam" id="PF12796">
    <property type="entry name" value="Ank_2"/>
    <property type="match status" value="1"/>
</dbReference>
<dbReference type="InterPro" id="IPR002110">
    <property type="entry name" value="Ankyrin_rpt"/>
</dbReference>
<dbReference type="PROSITE" id="PS50088">
    <property type="entry name" value="ANK_REPEAT"/>
    <property type="match status" value="1"/>
</dbReference>
<evidence type="ECO:0000256" key="2">
    <source>
        <dbReference type="PROSITE-ProRule" id="PRU00023"/>
    </source>
</evidence>
<evidence type="ECO:0000259" key="6">
    <source>
        <dbReference type="PROSITE" id="PS50009"/>
    </source>
</evidence>
<dbReference type="CDD" id="cd00155">
    <property type="entry name" value="RasGEF"/>
    <property type="match status" value="1"/>
</dbReference>
<dbReference type="PANTHER" id="PTHR23113:SF363">
    <property type="entry name" value="PROTEIN SON OF SEVENLESS"/>
    <property type="match status" value="1"/>
</dbReference>
<dbReference type="GO" id="GO:0005886">
    <property type="term" value="C:plasma membrane"/>
    <property type="evidence" value="ECO:0007669"/>
    <property type="project" value="TreeGrafter"/>
</dbReference>
<dbReference type="InterPro" id="IPR001895">
    <property type="entry name" value="RASGEF_cat_dom"/>
</dbReference>
<accession>A0A4P9X873</accession>
<feature type="compositionally biased region" description="Low complexity" evidence="5">
    <location>
        <begin position="360"/>
        <end position="373"/>
    </location>
</feature>
<dbReference type="PANTHER" id="PTHR23113">
    <property type="entry name" value="GUANINE NUCLEOTIDE EXCHANGE FACTOR"/>
    <property type="match status" value="1"/>
</dbReference>
<organism evidence="7 8">
    <name type="scientific">Caulochytrium protostelioides</name>
    <dbReference type="NCBI Taxonomy" id="1555241"/>
    <lineage>
        <taxon>Eukaryota</taxon>
        <taxon>Fungi</taxon>
        <taxon>Fungi incertae sedis</taxon>
        <taxon>Chytridiomycota</taxon>
        <taxon>Chytridiomycota incertae sedis</taxon>
        <taxon>Chytridiomycetes</taxon>
        <taxon>Caulochytriales</taxon>
        <taxon>Caulochytriaceae</taxon>
        <taxon>Caulochytrium</taxon>
    </lineage>
</organism>
<dbReference type="GO" id="GO:0007265">
    <property type="term" value="P:Ras protein signal transduction"/>
    <property type="evidence" value="ECO:0007669"/>
    <property type="project" value="TreeGrafter"/>
</dbReference>
<evidence type="ECO:0000313" key="8">
    <source>
        <dbReference type="Proteomes" id="UP000274922"/>
    </source>
</evidence>
<feature type="domain" description="Ras-GEF" evidence="6">
    <location>
        <begin position="577"/>
        <end position="809"/>
    </location>
</feature>
<dbReference type="STRING" id="1555241.A0A4P9X873"/>
<dbReference type="SMART" id="SM00248">
    <property type="entry name" value="ANK"/>
    <property type="match status" value="2"/>
</dbReference>
<feature type="region of interest" description="Disordered" evidence="5">
    <location>
        <begin position="299"/>
        <end position="326"/>
    </location>
</feature>
<sequence>MALDPRGRTLLHLASRLGEVRTLRLILATQLIHVDATDTERNTALHYAVSSGSLAAVTCLLDAGACPIIANAHGNIAVEYTDDPEMVQRLNAAMAAFGEVAVKETEFVAQASGGAHDEDDGEYSPHAVIPDEIAHHPQVLKRYADELLQIHLRTMNRAKRLLSQCIEDKRQALAKVETLEQLVGQGGPRAAASRAVDEIHRYQNENQRLVVQCGKLESQLVLLETQLTDQDAVHRKTISELNQRHNDQVQALIRRHDEPALPSAPPSAAPSSAAATLAALSHPAHPAYHLSPTRTPYPLAPFDDAASLPPPTRKNASMNDLSEGSTTGHSIMRLEQQIQDLRNQLQAQRALQLREKRVNSSSDAGSAPSSAPGGRLGPGRTMALAEIIGTVFSSFTDTDELVFTLLLSYPSLELSASDVVAHLTHHMELVESGAAPGPFISGKPQNLSEVDNVTARFCQIVQLWMKEFPGDLTAESGAEAVGAIASLVDRKRRELDAQGVQSRYLEETVLALAQVQQAGTLSDAAVVPAPLAPRAGLLLHDPRRPHTLDPLRSHATASNRSSTNQSPAATTAAAHFDPADVARQLTLMEYELFALVQPREFLNLAWMKPDKEERAPNLLRMTKWSNHVVHWLVSEIVAVRDGHKARAAVFERIVHLAQHLCKLHNYNGAKEVMAALQTAAVYRLKKTKEAVANKTMRIYNEIDAHTSSDMNYRELRARVKQAEPPAIPFPGIYQGDLVFLDTCFKDSYGPDQWNFDKFRKIAGFVREIKTFQDVPYFHEANLDIQHYIREYTPLDVERAYQRSLECEPRANP</sequence>
<gene>
    <name evidence="7" type="ORF">CXG81DRAFT_11930</name>
</gene>
<keyword evidence="2" id="KW-0040">ANK repeat</keyword>
<dbReference type="PROSITE" id="PS50297">
    <property type="entry name" value="ANK_REP_REGION"/>
    <property type="match status" value="1"/>
</dbReference>
<feature type="compositionally biased region" description="Polar residues" evidence="5">
    <location>
        <begin position="555"/>
        <end position="567"/>
    </location>
</feature>
<keyword evidence="4" id="KW-0175">Coiled coil</keyword>
<feature type="compositionally biased region" description="Polar residues" evidence="5">
    <location>
        <begin position="314"/>
        <end position="326"/>
    </location>
</feature>
<proteinExistence type="predicted"/>
<dbReference type="Gene3D" id="1.10.840.10">
    <property type="entry name" value="Ras guanine-nucleotide exchange factors catalytic domain"/>
    <property type="match status" value="1"/>
</dbReference>
<dbReference type="Pfam" id="PF00617">
    <property type="entry name" value="RasGEF"/>
    <property type="match status" value="1"/>
</dbReference>